<accession>A0A8J8FD63</accession>
<evidence type="ECO:0000259" key="3">
    <source>
        <dbReference type="Pfam" id="PF06580"/>
    </source>
</evidence>
<protein>
    <recommendedName>
        <fullName evidence="3">Signal transduction histidine kinase internal region domain-containing protein</fullName>
    </recommendedName>
</protein>
<reference evidence="4" key="1">
    <citation type="submission" date="2019-10" db="EMBL/GenBank/DDBJ databases">
        <title>Draft genome sequence of Panacibacter sp. KCS-6.</title>
        <authorList>
            <person name="Yim K.J."/>
        </authorList>
    </citation>
    <scope>NUCLEOTIDE SEQUENCE</scope>
    <source>
        <strain evidence="4">KCS-6</strain>
    </source>
</reference>
<evidence type="ECO:0000313" key="5">
    <source>
        <dbReference type="Proteomes" id="UP000598971"/>
    </source>
</evidence>
<keyword evidence="1" id="KW-0472">Membrane</keyword>
<dbReference type="Pfam" id="PF06580">
    <property type="entry name" value="His_kinase"/>
    <property type="match status" value="1"/>
</dbReference>
<feature type="transmembrane region" description="Helical" evidence="1">
    <location>
        <begin position="346"/>
        <end position="369"/>
    </location>
</feature>
<feature type="chain" id="PRO_5035270721" description="Signal transduction histidine kinase internal region domain-containing protein" evidence="2">
    <location>
        <begin position="22"/>
        <end position="668"/>
    </location>
</feature>
<feature type="transmembrane region" description="Helical" evidence="1">
    <location>
        <begin position="314"/>
        <end position="334"/>
    </location>
</feature>
<feature type="transmembrane region" description="Helical" evidence="1">
    <location>
        <begin position="186"/>
        <end position="205"/>
    </location>
</feature>
<dbReference type="Gene3D" id="3.30.565.10">
    <property type="entry name" value="Histidine kinase-like ATPase, C-terminal domain"/>
    <property type="match status" value="1"/>
</dbReference>
<gene>
    <name evidence="4" type="ORF">GD597_03450</name>
</gene>
<dbReference type="InterPro" id="IPR010559">
    <property type="entry name" value="Sig_transdc_His_kin_internal"/>
</dbReference>
<keyword evidence="5" id="KW-1185">Reference proteome</keyword>
<name>A0A8J8FD63_9BACT</name>
<feature type="transmembrane region" description="Helical" evidence="1">
    <location>
        <begin position="375"/>
        <end position="403"/>
    </location>
</feature>
<dbReference type="GO" id="GO:0016020">
    <property type="term" value="C:membrane"/>
    <property type="evidence" value="ECO:0007669"/>
    <property type="project" value="InterPro"/>
</dbReference>
<organism evidence="4 5">
    <name type="scientific">Limnovirga soli</name>
    <dbReference type="NCBI Taxonomy" id="2656915"/>
    <lineage>
        <taxon>Bacteria</taxon>
        <taxon>Pseudomonadati</taxon>
        <taxon>Bacteroidota</taxon>
        <taxon>Chitinophagia</taxon>
        <taxon>Chitinophagales</taxon>
        <taxon>Chitinophagaceae</taxon>
        <taxon>Limnovirga</taxon>
    </lineage>
</organism>
<feature type="transmembrane region" description="Helical" evidence="1">
    <location>
        <begin position="217"/>
        <end position="235"/>
    </location>
</feature>
<dbReference type="RefSeq" id="WP_171606420.1">
    <property type="nucleotide sequence ID" value="NZ_WHPF01000002.1"/>
</dbReference>
<dbReference type="AlphaFoldDB" id="A0A8J8FD63"/>
<dbReference type="SUPFAM" id="SSF55874">
    <property type="entry name" value="ATPase domain of HSP90 chaperone/DNA topoisomerase II/histidine kinase"/>
    <property type="match status" value="1"/>
</dbReference>
<dbReference type="Proteomes" id="UP000598971">
    <property type="component" value="Unassembled WGS sequence"/>
</dbReference>
<dbReference type="PANTHER" id="PTHR34220">
    <property type="entry name" value="SENSOR HISTIDINE KINASE YPDA"/>
    <property type="match status" value="1"/>
</dbReference>
<dbReference type="InterPro" id="IPR036890">
    <property type="entry name" value="HATPase_C_sf"/>
</dbReference>
<evidence type="ECO:0000256" key="2">
    <source>
        <dbReference type="SAM" id="SignalP"/>
    </source>
</evidence>
<dbReference type="GO" id="GO:0000155">
    <property type="term" value="F:phosphorelay sensor kinase activity"/>
    <property type="evidence" value="ECO:0007669"/>
    <property type="project" value="InterPro"/>
</dbReference>
<comment type="caution">
    <text evidence="4">The sequence shown here is derived from an EMBL/GenBank/DDBJ whole genome shotgun (WGS) entry which is preliminary data.</text>
</comment>
<feature type="transmembrane region" description="Helical" evidence="1">
    <location>
        <begin position="281"/>
        <end position="302"/>
    </location>
</feature>
<keyword evidence="1" id="KW-1133">Transmembrane helix</keyword>
<feature type="transmembrane region" description="Helical" evidence="1">
    <location>
        <begin position="247"/>
        <end position="269"/>
    </location>
</feature>
<proteinExistence type="predicted"/>
<dbReference type="EMBL" id="WHPF01000002">
    <property type="protein sequence ID" value="NNV54502.1"/>
    <property type="molecule type" value="Genomic_DNA"/>
</dbReference>
<dbReference type="InterPro" id="IPR050640">
    <property type="entry name" value="Bact_2-comp_sensor_kinase"/>
</dbReference>
<evidence type="ECO:0000313" key="4">
    <source>
        <dbReference type="EMBL" id="NNV54502.1"/>
    </source>
</evidence>
<sequence length="668" mass="76859">MQRIIWLISFLLVAMVQLSFAQDTIVLNGEPNWKTSLDIADKSLFYEEPASNKTLSFEEAKKQAFVPFTQDYRHAVLSERPLIIQWFTFTIHNTSTTDTLRLRVMLAPHYFIRLYNSDTIIARSGAYETTAPAFQGLPLMVSPQGTNTFWVRTEDRQNQFVPPTIALETDYTFMAKAASGIFTDRYLFLLLAAMAGCLFFISLYAMYQFYLYRDIAFLWYIAYTISSLITCLFWIDIRHSLGLFPALVHDIMLSVFLFLVPAMYSLFIGSMLQLPVHFKKGWVIVKVLVGIAFIQMLIEFTTVRTGWFLFNPNYYGYFISIIPVAILHIVLLILTAKSKSPIKWFLFSGLISLLFLWCLPMTRLFFLLPYASPEFFMIIIFVPAFLLLGLTIEAIFFSFALSYRSKLVLIEKNNMQHEHALQLEAALQKRTLELEEQSKLVEAQKIAQVHAAFEQKIAETEMTALRAQMNPHFIFNCLNSIKLYTLENDSSTASEYLTIFSQLIRLVLENSHSEKVTLKKELETLQLYIQLEAMRFKNKIQYQIQVAESIDQEYIEIPPLLLQPYVENAIWHGLMHKKLGGSIVVDVTHPSEHLLHIEITDDGIGRALAAEYKSKSATRQKSFGLKMTSDRIHIINQLYQIQANVKINDLKDCLNNATGTKVIIQIPV</sequence>
<keyword evidence="1" id="KW-0812">Transmembrane</keyword>
<evidence type="ECO:0000256" key="1">
    <source>
        <dbReference type="SAM" id="Phobius"/>
    </source>
</evidence>
<feature type="domain" description="Signal transduction histidine kinase internal region" evidence="3">
    <location>
        <begin position="461"/>
        <end position="540"/>
    </location>
</feature>
<keyword evidence="2" id="KW-0732">Signal</keyword>
<dbReference type="PANTHER" id="PTHR34220:SF7">
    <property type="entry name" value="SENSOR HISTIDINE KINASE YPDA"/>
    <property type="match status" value="1"/>
</dbReference>
<feature type="signal peptide" evidence="2">
    <location>
        <begin position="1"/>
        <end position="21"/>
    </location>
</feature>